<evidence type="ECO:0000313" key="1">
    <source>
        <dbReference type="EMBL" id="CAD1551529.1"/>
    </source>
</evidence>
<sequence>MSRQQRISALVIKPTEGKTYADVLSKVRRESALEEVDLPVSKVRKTLSGDILLIINKDMQEKLTELQEKISTALGDDATINARLQQRTFEVTGLAETTFRQEIGEPLTIQLKGECIVEAGAIVCIRKTYCGTKTATLRLPTQVGEELLVEPTI</sequence>
<name>A0A6V7JMM8_9HYME</name>
<accession>A0A6V7JMM8</accession>
<protein>
    <submittedName>
        <fullName evidence="1">Uncharacterized protein</fullName>
    </submittedName>
</protein>
<organism evidence="1">
    <name type="scientific">Bracon brevicornis</name>
    <dbReference type="NCBI Taxonomy" id="1563983"/>
    <lineage>
        <taxon>Eukaryota</taxon>
        <taxon>Metazoa</taxon>
        <taxon>Ecdysozoa</taxon>
        <taxon>Arthropoda</taxon>
        <taxon>Hexapoda</taxon>
        <taxon>Insecta</taxon>
        <taxon>Pterygota</taxon>
        <taxon>Neoptera</taxon>
        <taxon>Endopterygota</taxon>
        <taxon>Hymenoptera</taxon>
        <taxon>Apocrita</taxon>
        <taxon>Ichneumonoidea</taxon>
        <taxon>Braconidae</taxon>
        <taxon>Braconinae</taxon>
        <taxon>Bracon</taxon>
    </lineage>
</organism>
<gene>
    <name evidence="1" type="ORF">BBRV_LOCUS52936</name>
</gene>
<reference evidence="1" key="1">
    <citation type="submission" date="2020-07" db="EMBL/GenBank/DDBJ databases">
        <authorList>
            <person name="Ferguson B K."/>
        </authorList>
    </citation>
    <scope>NUCLEOTIDE SEQUENCE</scope>
    <source>
        <strain evidence="1">L06</strain>
    </source>
</reference>
<dbReference type="AlphaFoldDB" id="A0A6V7JMM8"/>
<proteinExistence type="predicted"/>
<dbReference type="EMBL" id="CADCXW020000017">
    <property type="protein sequence ID" value="CAD1551529.1"/>
    <property type="molecule type" value="Genomic_DNA"/>
</dbReference>